<dbReference type="InterPro" id="IPR058832">
    <property type="entry name" value="PTX3_N"/>
</dbReference>
<evidence type="ECO:0000256" key="2">
    <source>
        <dbReference type="SAM" id="MobiDB-lite"/>
    </source>
</evidence>
<name>A0A4Z2I5L8_9TELE</name>
<dbReference type="OrthoDB" id="10009351at2759"/>
<dbReference type="GO" id="GO:0001849">
    <property type="term" value="F:complement component C1q complex binding"/>
    <property type="evidence" value="ECO:0007669"/>
    <property type="project" value="TreeGrafter"/>
</dbReference>
<evidence type="ECO:0000256" key="1">
    <source>
        <dbReference type="PROSITE-ProRule" id="PRU01172"/>
    </source>
</evidence>
<dbReference type="InterPro" id="IPR042837">
    <property type="entry name" value="PTX3"/>
</dbReference>
<comment type="caution">
    <text evidence="1">Lacks conserved residue(s) required for the propagation of feature annotation.</text>
</comment>
<comment type="caution">
    <text evidence="5">The sequence shown here is derived from an EMBL/GenBank/DDBJ whole genome shotgun (WGS) entry which is preliminary data.</text>
</comment>
<evidence type="ECO:0000313" key="6">
    <source>
        <dbReference type="Proteomes" id="UP000314294"/>
    </source>
</evidence>
<dbReference type="Proteomes" id="UP000314294">
    <property type="component" value="Unassembled WGS sequence"/>
</dbReference>
<reference evidence="5 6" key="1">
    <citation type="submission" date="2019-03" db="EMBL/GenBank/DDBJ databases">
        <title>First draft genome of Liparis tanakae, snailfish: a comprehensive survey of snailfish specific genes.</title>
        <authorList>
            <person name="Kim W."/>
            <person name="Song I."/>
            <person name="Jeong J.-H."/>
            <person name="Kim D."/>
            <person name="Kim S."/>
            <person name="Ryu S."/>
            <person name="Song J.Y."/>
            <person name="Lee S.K."/>
        </authorList>
    </citation>
    <scope>NUCLEOTIDE SEQUENCE [LARGE SCALE GENOMIC DNA]</scope>
    <source>
        <tissue evidence="5">Muscle</tissue>
    </source>
</reference>
<dbReference type="EMBL" id="SRLO01000135">
    <property type="protein sequence ID" value="TNN72604.1"/>
    <property type="molecule type" value="Genomic_DNA"/>
</dbReference>
<dbReference type="InterPro" id="IPR013320">
    <property type="entry name" value="ConA-like_dom_sf"/>
</dbReference>
<dbReference type="Gene3D" id="2.60.120.200">
    <property type="match status" value="1"/>
</dbReference>
<feature type="region of interest" description="Disordered" evidence="2">
    <location>
        <begin position="208"/>
        <end position="233"/>
    </location>
</feature>
<evidence type="ECO:0000256" key="3">
    <source>
        <dbReference type="SAM" id="SignalP"/>
    </source>
</evidence>
<feature type="chain" id="PRO_5021409915" evidence="3">
    <location>
        <begin position="23"/>
        <end position="488"/>
    </location>
</feature>
<dbReference type="PANTHER" id="PTHR46943:SF1">
    <property type="entry name" value="PENTRAXIN-RELATED PROTEIN PTX3"/>
    <property type="match status" value="1"/>
</dbReference>
<dbReference type="InterPro" id="IPR001759">
    <property type="entry name" value="PTX_dom"/>
</dbReference>
<accession>A0A4Z2I5L8</accession>
<dbReference type="PANTHER" id="PTHR46943">
    <property type="entry name" value="PENTRAXIN-RELATED PROTEIN PTX3"/>
    <property type="match status" value="1"/>
</dbReference>
<sequence length="488" mass="53093">MFWWRLPQAVCVLSACACLILAYEDAIEVNYADTYDNDITDGETPERALVAVRLTVNGQDTLLWPQLRSNQEKATPSPTPCTSRDLSKWDKIFSMLENSEMRENMLLQYADEIVKVELASLHGELLRFVSQYGYSCGVALEASGRKMAVQMEGRIRETMERLRPRDQTAAAAWNSNHLEAMLQQLLSAAQTQASRLAKLETSCFSGPGAGTGLNAKPRSQLPGEAGGAGLREQEVTPREVALEGVLAAMEQIRVELGEVLRSSRQRSLPTGCEMALLFPMRSRRIYTSVIPDVPLSVSSFTVCMWVKPTTVANRTVLFSYGNRRNPYEIQLLLGQTSALLTIGGEAHLVEARDVVKAGGPSEWIHLCGAWSSEQGLASLWAGGKKVAATPGVAEGHVLPDGGSLLLGQERNDCCPQSPKSRSGVAGFDGGFDPKMAFAGKMTGVNMWDRVLSEGEISQIALREGQGRGNMVAWGVTEMVPHGGAQFIN</sequence>
<evidence type="ECO:0000313" key="5">
    <source>
        <dbReference type="EMBL" id="TNN72604.1"/>
    </source>
</evidence>
<feature type="signal peptide" evidence="3">
    <location>
        <begin position="1"/>
        <end position="22"/>
    </location>
</feature>
<keyword evidence="3" id="KW-0732">Signal</keyword>
<dbReference type="PROSITE" id="PS51257">
    <property type="entry name" value="PROKAR_LIPOPROTEIN"/>
    <property type="match status" value="1"/>
</dbReference>
<keyword evidence="6" id="KW-1185">Reference proteome</keyword>
<dbReference type="PRINTS" id="PR00895">
    <property type="entry name" value="PENTAXIN"/>
</dbReference>
<gene>
    <name evidence="5" type="primary">PTX3</name>
    <name evidence="5" type="ORF">EYF80_017211</name>
</gene>
<dbReference type="Pfam" id="PF26206">
    <property type="entry name" value="PTX3_N"/>
    <property type="match status" value="1"/>
</dbReference>
<protein>
    <submittedName>
        <fullName evidence="5">Pentraxin-related protein PTX3</fullName>
    </submittedName>
</protein>
<dbReference type="SMART" id="SM00159">
    <property type="entry name" value="PTX"/>
    <property type="match status" value="1"/>
</dbReference>
<dbReference type="AlphaFoldDB" id="A0A4Z2I5L8"/>
<proteinExistence type="predicted"/>
<dbReference type="SUPFAM" id="SSF49899">
    <property type="entry name" value="Concanavalin A-like lectins/glucanases"/>
    <property type="match status" value="1"/>
</dbReference>
<feature type="domain" description="Pentraxin (PTX)" evidence="4">
    <location>
        <begin position="272"/>
        <end position="488"/>
    </location>
</feature>
<dbReference type="PROSITE" id="PS51828">
    <property type="entry name" value="PTX_2"/>
    <property type="match status" value="1"/>
</dbReference>
<dbReference type="Pfam" id="PF00354">
    <property type="entry name" value="Pentaxin"/>
    <property type="match status" value="1"/>
</dbReference>
<dbReference type="GO" id="GO:0005615">
    <property type="term" value="C:extracellular space"/>
    <property type="evidence" value="ECO:0007669"/>
    <property type="project" value="TreeGrafter"/>
</dbReference>
<evidence type="ECO:0000259" key="4">
    <source>
        <dbReference type="PROSITE" id="PS51828"/>
    </source>
</evidence>
<organism evidence="5 6">
    <name type="scientific">Liparis tanakae</name>
    <name type="common">Tanaka's snailfish</name>
    <dbReference type="NCBI Taxonomy" id="230148"/>
    <lineage>
        <taxon>Eukaryota</taxon>
        <taxon>Metazoa</taxon>
        <taxon>Chordata</taxon>
        <taxon>Craniata</taxon>
        <taxon>Vertebrata</taxon>
        <taxon>Euteleostomi</taxon>
        <taxon>Actinopterygii</taxon>
        <taxon>Neopterygii</taxon>
        <taxon>Teleostei</taxon>
        <taxon>Neoteleostei</taxon>
        <taxon>Acanthomorphata</taxon>
        <taxon>Eupercaria</taxon>
        <taxon>Perciformes</taxon>
        <taxon>Cottioidei</taxon>
        <taxon>Cottales</taxon>
        <taxon>Liparidae</taxon>
        <taxon>Liparis</taxon>
    </lineage>
</organism>
<dbReference type="GO" id="GO:0045087">
    <property type="term" value="P:innate immune response"/>
    <property type="evidence" value="ECO:0007669"/>
    <property type="project" value="TreeGrafter"/>
</dbReference>